<name>A0A8J3IXQ2_9CHLR</name>
<gene>
    <name evidence="1" type="ORF">KSF_087630</name>
</gene>
<proteinExistence type="predicted"/>
<organism evidence="1 2">
    <name type="scientific">Reticulibacter mediterranei</name>
    <dbReference type="NCBI Taxonomy" id="2778369"/>
    <lineage>
        <taxon>Bacteria</taxon>
        <taxon>Bacillati</taxon>
        <taxon>Chloroflexota</taxon>
        <taxon>Ktedonobacteria</taxon>
        <taxon>Ktedonobacterales</taxon>
        <taxon>Reticulibacteraceae</taxon>
        <taxon>Reticulibacter</taxon>
    </lineage>
</organism>
<comment type="caution">
    <text evidence="1">The sequence shown here is derived from an EMBL/GenBank/DDBJ whole genome shotgun (WGS) entry which is preliminary data.</text>
</comment>
<protein>
    <recommendedName>
        <fullName evidence="3">HNH endonuclease</fullName>
    </recommendedName>
</protein>
<keyword evidence="2" id="KW-1185">Reference proteome</keyword>
<evidence type="ECO:0000313" key="1">
    <source>
        <dbReference type="EMBL" id="GHO98715.1"/>
    </source>
</evidence>
<dbReference type="AlphaFoldDB" id="A0A8J3IXQ2"/>
<sequence>MAHSDENKAVNIGFAAHITAAAPGGERYDPTLSAQERGSAHNGIWLCGTCAKLIDSDSQKYTIELLRAWKIIAETGNEHEAAKLAVFSKIEKMMPELLEEMRNDLKGYPLKREFILMRNKRQGYVQIYPYSGK</sequence>
<dbReference type="EMBL" id="BNJK01000002">
    <property type="protein sequence ID" value="GHO98715.1"/>
    <property type="molecule type" value="Genomic_DNA"/>
</dbReference>
<reference evidence="1" key="1">
    <citation type="submission" date="2020-10" db="EMBL/GenBank/DDBJ databases">
        <title>Taxonomic study of unclassified bacteria belonging to the class Ktedonobacteria.</title>
        <authorList>
            <person name="Yabe S."/>
            <person name="Wang C.M."/>
            <person name="Zheng Y."/>
            <person name="Sakai Y."/>
            <person name="Cavaletti L."/>
            <person name="Monciardini P."/>
            <person name="Donadio S."/>
        </authorList>
    </citation>
    <scope>NUCLEOTIDE SEQUENCE</scope>
    <source>
        <strain evidence="1">ID150040</strain>
    </source>
</reference>
<evidence type="ECO:0008006" key="3">
    <source>
        <dbReference type="Google" id="ProtNLM"/>
    </source>
</evidence>
<dbReference type="Proteomes" id="UP000597444">
    <property type="component" value="Unassembled WGS sequence"/>
</dbReference>
<evidence type="ECO:0000313" key="2">
    <source>
        <dbReference type="Proteomes" id="UP000597444"/>
    </source>
</evidence>
<accession>A0A8J3IXQ2</accession>